<evidence type="ECO:0000313" key="2">
    <source>
        <dbReference type="EMBL" id="QIO07024.1"/>
    </source>
</evidence>
<gene>
    <name evidence="2" type="ORF">G8E00_14310</name>
</gene>
<feature type="domain" description="Type 4 fimbrial biogenesis protein PilX N-terminal" evidence="1">
    <location>
        <begin position="7"/>
        <end position="54"/>
    </location>
</feature>
<name>A0A6G8RYT0_9GAMM</name>
<dbReference type="AlphaFoldDB" id="A0A6G8RYT0"/>
<dbReference type="InterPro" id="IPR025746">
    <property type="entry name" value="PilX_N_dom"/>
</dbReference>
<organism evidence="2 3">
    <name type="scientific">Acinetobacter shaoyimingii</name>
    <dbReference type="NCBI Taxonomy" id="2715164"/>
    <lineage>
        <taxon>Bacteria</taxon>
        <taxon>Pseudomonadati</taxon>
        <taxon>Pseudomonadota</taxon>
        <taxon>Gammaproteobacteria</taxon>
        <taxon>Moraxellales</taxon>
        <taxon>Moraxellaceae</taxon>
        <taxon>Acinetobacter</taxon>
    </lineage>
</organism>
<accession>A0A6G8RYT0</accession>
<protein>
    <recommendedName>
        <fullName evidence="1">Type 4 fimbrial biogenesis protein PilX N-terminal domain-containing protein</fullName>
    </recommendedName>
</protein>
<keyword evidence="3" id="KW-1185">Reference proteome</keyword>
<proteinExistence type="predicted"/>
<sequence length="264" mass="28006">MIKKSQKGATLIVVLVVLLMITIVGVLAIRVALTSLNISTNAQLGQLLGQTADTPLNQFYTSDVSKVYDISGVIGYALQENKKEPGKEYIFCYRPTSSEKFGASLGVTTLRVPSSKDGLATVATGGADGFCNLEKDFGSSRKAIVTQVAIKIPQTEMDEIAPGGSLPRGTNLSSGTSSQINIADQQRVRITTTSIVPSYATDLAKAQACIGVDASKPGYINDNTDPEQADFKTVASCLAGLGIPVNSQTQEFNLQTFYEQIEAP</sequence>
<dbReference type="RefSeq" id="WP_166225684.1">
    <property type="nucleotide sequence ID" value="NZ_CP049801.1"/>
</dbReference>
<evidence type="ECO:0000259" key="1">
    <source>
        <dbReference type="Pfam" id="PF14341"/>
    </source>
</evidence>
<dbReference type="KEGG" id="asha:G8E00_14310"/>
<dbReference type="EMBL" id="CP049801">
    <property type="protein sequence ID" value="QIO07024.1"/>
    <property type="molecule type" value="Genomic_DNA"/>
</dbReference>
<evidence type="ECO:0000313" key="3">
    <source>
        <dbReference type="Proteomes" id="UP000502297"/>
    </source>
</evidence>
<reference evidence="2 3" key="1">
    <citation type="submission" date="2020-03" db="EMBL/GenBank/DDBJ databases">
        <authorList>
            <person name="Zhu W."/>
        </authorList>
    </citation>
    <scope>NUCLEOTIDE SEQUENCE [LARGE SCALE GENOMIC DNA]</scope>
    <source>
        <strain evidence="2 3">323-1</strain>
    </source>
</reference>
<dbReference type="Proteomes" id="UP000502297">
    <property type="component" value="Chromosome"/>
</dbReference>
<dbReference type="Pfam" id="PF14341">
    <property type="entry name" value="PilX_N"/>
    <property type="match status" value="1"/>
</dbReference>